<evidence type="ECO:0000256" key="3">
    <source>
        <dbReference type="SAM" id="SignalP"/>
    </source>
</evidence>
<dbReference type="PIRSF" id="PIRSF017082">
    <property type="entry name" value="YflP"/>
    <property type="match status" value="1"/>
</dbReference>
<reference evidence="4 5" key="1">
    <citation type="submission" date="2018-06" db="EMBL/GenBank/DDBJ databases">
        <title>Paenibacillus imtechensis sp. nov.</title>
        <authorList>
            <person name="Pinnaka A.K."/>
            <person name="Singh H."/>
            <person name="Kaur M."/>
        </authorList>
    </citation>
    <scope>NUCLEOTIDE SEQUENCE [LARGE SCALE GENOMIC DNA]</scope>
    <source>
        <strain evidence="4 5">SMB1</strain>
    </source>
</reference>
<accession>A0A2W1LG06</accession>
<dbReference type="CDD" id="cd07012">
    <property type="entry name" value="PBP2_Bug_TTT"/>
    <property type="match status" value="1"/>
</dbReference>
<dbReference type="PANTHER" id="PTHR42928:SF5">
    <property type="entry name" value="BLR1237 PROTEIN"/>
    <property type="match status" value="1"/>
</dbReference>
<evidence type="ECO:0000256" key="2">
    <source>
        <dbReference type="SAM" id="MobiDB-lite"/>
    </source>
</evidence>
<dbReference type="Pfam" id="PF03401">
    <property type="entry name" value="TctC"/>
    <property type="match status" value="1"/>
</dbReference>
<dbReference type="PROSITE" id="PS51257">
    <property type="entry name" value="PROKAR_LIPOPROTEIN"/>
    <property type="match status" value="1"/>
</dbReference>
<comment type="caution">
    <text evidence="4">The sequence shown here is derived from an EMBL/GenBank/DDBJ whole genome shotgun (WGS) entry which is preliminary data.</text>
</comment>
<keyword evidence="3" id="KW-0732">Signal</keyword>
<organism evidence="4 5">
    <name type="scientific">Paenibacillus sambharensis</name>
    <dbReference type="NCBI Taxonomy" id="1803190"/>
    <lineage>
        <taxon>Bacteria</taxon>
        <taxon>Bacillati</taxon>
        <taxon>Bacillota</taxon>
        <taxon>Bacilli</taxon>
        <taxon>Bacillales</taxon>
        <taxon>Paenibacillaceae</taxon>
        <taxon>Paenibacillus</taxon>
    </lineage>
</organism>
<dbReference type="Gene3D" id="3.40.190.10">
    <property type="entry name" value="Periplasmic binding protein-like II"/>
    <property type="match status" value="1"/>
</dbReference>
<gene>
    <name evidence="4" type="ORF">DNH61_04910</name>
</gene>
<dbReference type="Proteomes" id="UP000249522">
    <property type="component" value="Unassembled WGS sequence"/>
</dbReference>
<dbReference type="SUPFAM" id="SSF53850">
    <property type="entry name" value="Periplasmic binding protein-like II"/>
    <property type="match status" value="1"/>
</dbReference>
<name>A0A2W1LG06_9BACL</name>
<dbReference type="AlphaFoldDB" id="A0A2W1LG06"/>
<evidence type="ECO:0000313" key="4">
    <source>
        <dbReference type="EMBL" id="PZD96990.1"/>
    </source>
</evidence>
<evidence type="ECO:0000256" key="1">
    <source>
        <dbReference type="ARBA" id="ARBA00006987"/>
    </source>
</evidence>
<protein>
    <submittedName>
        <fullName evidence="4">Tripartite tricarboxylate transporter substrate binding protein</fullName>
    </submittedName>
</protein>
<dbReference type="RefSeq" id="WP_111145563.1">
    <property type="nucleotide sequence ID" value="NZ_QKRB01000034.1"/>
</dbReference>
<comment type="similarity">
    <text evidence="1">Belongs to the UPF0065 (bug) family.</text>
</comment>
<dbReference type="Gene3D" id="3.40.190.150">
    <property type="entry name" value="Bordetella uptake gene, domain 1"/>
    <property type="match status" value="1"/>
</dbReference>
<feature type="chain" id="PRO_5038420055" evidence="3">
    <location>
        <begin position="22"/>
        <end position="336"/>
    </location>
</feature>
<dbReference type="EMBL" id="QKRB01000034">
    <property type="protein sequence ID" value="PZD96990.1"/>
    <property type="molecule type" value="Genomic_DNA"/>
</dbReference>
<feature type="region of interest" description="Disordered" evidence="2">
    <location>
        <begin position="23"/>
        <end position="43"/>
    </location>
</feature>
<sequence>MKQIGALLLIILLMGLAGCSAGSGPAAEGKGEHPGAEGDTGSAAGFPKHPITYSIPFDPGGQSDLEARRQQPHLERILHTSVVITYKIGGGGAVGWSELAGKKPDGYFMAGINVPHIILQPLLQKDAGYQTEQLEPVAIFQSTPVGLAVRKDSSIQTLEDLIRLAKDKPGTLTAAGVGTYTGQHMTHLLFEKKTGITIQYIPFTGAAATIQSFLGGNTDLLWGNSNDLVSYKDEFRLIAIGSSERFTALPDTPTFVEQDVELTAGIDRGVAVPQGTPKEVIQVLEMAFLEIAADPDVIRQMTEEGFEPKAMGAAESKAYIEQLRAEYEPLVAELQP</sequence>
<dbReference type="InterPro" id="IPR042100">
    <property type="entry name" value="Bug_dom1"/>
</dbReference>
<feature type="signal peptide" evidence="3">
    <location>
        <begin position="1"/>
        <end position="21"/>
    </location>
</feature>
<keyword evidence="5" id="KW-1185">Reference proteome</keyword>
<dbReference type="InterPro" id="IPR005064">
    <property type="entry name" value="BUG"/>
</dbReference>
<evidence type="ECO:0000313" key="5">
    <source>
        <dbReference type="Proteomes" id="UP000249522"/>
    </source>
</evidence>
<proteinExistence type="inferred from homology"/>
<dbReference type="PANTHER" id="PTHR42928">
    <property type="entry name" value="TRICARBOXYLATE-BINDING PROTEIN"/>
    <property type="match status" value="1"/>
</dbReference>